<name>A0ABY7GQR8_9GAMM</name>
<dbReference type="Gene3D" id="1.10.10.10">
    <property type="entry name" value="Winged helix-like DNA-binding domain superfamily/Winged helix DNA-binding domain"/>
    <property type="match status" value="1"/>
</dbReference>
<evidence type="ECO:0000313" key="4">
    <source>
        <dbReference type="Proteomes" id="UP001162780"/>
    </source>
</evidence>
<dbReference type="EMBL" id="CP113517">
    <property type="protein sequence ID" value="WAR46835.1"/>
    <property type="molecule type" value="Genomic_DNA"/>
</dbReference>
<accession>A0ABY7GQR8</accession>
<dbReference type="RefSeq" id="WP_255187746.1">
    <property type="nucleotide sequence ID" value="NZ_CP113517.1"/>
</dbReference>
<organism evidence="3 4">
    <name type="scientific">Methylomonas rapida</name>
    <dbReference type="NCBI Taxonomy" id="2963939"/>
    <lineage>
        <taxon>Bacteria</taxon>
        <taxon>Pseudomonadati</taxon>
        <taxon>Pseudomonadota</taxon>
        <taxon>Gammaproteobacteria</taxon>
        <taxon>Methylococcales</taxon>
        <taxon>Methylococcaceae</taxon>
        <taxon>Methylomonas</taxon>
    </lineage>
</organism>
<protein>
    <submittedName>
        <fullName evidence="3">Rrf2 family transcriptional regulator</fullName>
    </submittedName>
</protein>
<dbReference type="NCBIfam" id="TIGR00738">
    <property type="entry name" value="rrf2_super"/>
    <property type="match status" value="1"/>
</dbReference>
<feature type="compositionally biased region" description="Polar residues" evidence="2">
    <location>
        <begin position="140"/>
        <end position="149"/>
    </location>
</feature>
<sequence length="165" mass="18081">MQLTAHTDYALRVLMYLTVHSQQLVTINELAEFFHVSKNHLVKVVHHLGTKGFVRTVRGKGGGICLARPAQQINVGHVVREIEGHFQIAECFNPKKQGLCAIHAQCGLAGLFNDAVEHFLQVLDGAVLADLLPAGRLAENSVSNANTPPRSAKLKETRQKPVSFD</sequence>
<dbReference type="Proteomes" id="UP001162780">
    <property type="component" value="Chromosome"/>
</dbReference>
<reference evidence="3" key="1">
    <citation type="submission" date="2022-11" db="EMBL/GenBank/DDBJ databases">
        <title>Methylomonas rapida sp. nov., Carotenoid-Producing Obligate Methanotrophs with High Growth Characteristics and Biotechnological Potential.</title>
        <authorList>
            <person name="Tikhonova E.N."/>
            <person name="Suleimanov R.Z."/>
            <person name="Miroshnikov K."/>
            <person name="Oshkin I.Y."/>
            <person name="Belova S.E."/>
            <person name="Danilova O.V."/>
            <person name="Ashikhmin A."/>
            <person name="Konopkin A."/>
            <person name="But S.Y."/>
            <person name="Khmelenina V.N."/>
            <person name="Kuznetsov N."/>
            <person name="Pimenov N.V."/>
            <person name="Dedysh S.N."/>
        </authorList>
    </citation>
    <scope>NUCLEOTIDE SEQUENCE</scope>
    <source>
        <strain evidence="3">MP1</strain>
    </source>
</reference>
<gene>
    <name evidence="3" type="ORF">NM686_010075</name>
</gene>
<evidence type="ECO:0000256" key="2">
    <source>
        <dbReference type="SAM" id="MobiDB-lite"/>
    </source>
</evidence>
<dbReference type="Pfam" id="PF02082">
    <property type="entry name" value="Rrf2"/>
    <property type="match status" value="1"/>
</dbReference>
<dbReference type="SUPFAM" id="SSF46785">
    <property type="entry name" value="Winged helix' DNA-binding domain"/>
    <property type="match status" value="1"/>
</dbReference>
<dbReference type="PANTHER" id="PTHR33221">
    <property type="entry name" value="WINGED HELIX-TURN-HELIX TRANSCRIPTIONAL REGULATOR, RRF2 FAMILY"/>
    <property type="match status" value="1"/>
</dbReference>
<dbReference type="InterPro" id="IPR036390">
    <property type="entry name" value="WH_DNA-bd_sf"/>
</dbReference>
<keyword evidence="4" id="KW-1185">Reference proteome</keyword>
<dbReference type="InterPro" id="IPR000944">
    <property type="entry name" value="Tscrpt_reg_Rrf2"/>
</dbReference>
<keyword evidence="1" id="KW-0238">DNA-binding</keyword>
<dbReference type="PANTHER" id="PTHR33221:SF4">
    <property type="entry name" value="HTH-TYPE TRANSCRIPTIONAL REPRESSOR NSRR"/>
    <property type="match status" value="1"/>
</dbReference>
<feature type="region of interest" description="Disordered" evidence="2">
    <location>
        <begin position="140"/>
        <end position="165"/>
    </location>
</feature>
<dbReference type="PROSITE" id="PS51197">
    <property type="entry name" value="HTH_RRF2_2"/>
    <property type="match status" value="1"/>
</dbReference>
<evidence type="ECO:0000256" key="1">
    <source>
        <dbReference type="ARBA" id="ARBA00023125"/>
    </source>
</evidence>
<dbReference type="InterPro" id="IPR036388">
    <property type="entry name" value="WH-like_DNA-bd_sf"/>
</dbReference>
<evidence type="ECO:0000313" key="3">
    <source>
        <dbReference type="EMBL" id="WAR46835.1"/>
    </source>
</evidence>
<proteinExistence type="predicted"/>